<keyword evidence="5" id="KW-0813">Transport</keyword>
<evidence type="ECO:0000256" key="1">
    <source>
        <dbReference type="ARBA" id="ARBA00004141"/>
    </source>
</evidence>
<comment type="similarity">
    <text evidence="5">Belongs to the MIP/aquaporin (TC 1.A.8) family.</text>
</comment>
<evidence type="ECO:0000313" key="7">
    <source>
        <dbReference type="EMBL" id="KDQ17815.1"/>
    </source>
</evidence>
<organism evidence="7 8">
    <name type="scientific">Botryobasidium botryosum (strain FD-172 SS1)</name>
    <dbReference type="NCBI Taxonomy" id="930990"/>
    <lineage>
        <taxon>Eukaryota</taxon>
        <taxon>Fungi</taxon>
        <taxon>Dikarya</taxon>
        <taxon>Basidiomycota</taxon>
        <taxon>Agaricomycotina</taxon>
        <taxon>Agaricomycetes</taxon>
        <taxon>Cantharellales</taxon>
        <taxon>Botryobasidiaceae</taxon>
        <taxon>Botryobasidium</taxon>
    </lineage>
</organism>
<evidence type="ECO:0000256" key="2">
    <source>
        <dbReference type="ARBA" id="ARBA00022692"/>
    </source>
</evidence>
<dbReference type="HOGENOM" id="CLU_993936_0_0_1"/>
<name>A0A067MT14_BOTB1</name>
<comment type="subcellular location">
    <subcellularLocation>
        <location evidence="1">Membrane</location>
        <topology evidence="1">Multi-pass membrane protein</topology>
    </subcellularLocation>
</comment>
<feature type="transmembrane region" description="Helical" evidence="6">
    <location>
        <begin position="97"/>
        <end position="116"/>
    </location>
</feature>
<dbReference type="Proteomes" id="UP000027195">
    <property type="component" value="Unassembled WGS sequence"/>
</dbReference>
<evidence type="ECO:0000256" key="4">
    <source>
        <dbReference type="ARBA" id="ARBA00023136"/>
    </source>
</evidence>
<dbReference type="InterPro" id="IPR023271">
    <property type="entry name" value="Aquaporin-like"/>
</dbReference>
<dbReference type="SUPFAM" id="SSF81338">
    <property type="entry name" value="Aquaporin-like"/>
    <property type="match status" value="1"/>
</dbReference>
<evidence type="ECO:0000313" key="8">
    <source>
        <dbReference type="Proteomes" id="UP000027195"/>
    </source>
</evidence>
<dbReference type="GO" id="GO:0016020">
    <property type="term" value="C:membrane"/>
    <property type="evidence" value="ECO:0007669"/>
    <property type="project" value="UniProtKB-SubCell"/>
</dbReference>
<evidence type="ECO:0000256" key="3">
    <source>
        <dbReference type="ARBA" id="ARBA00022989"/>
    </source>
</evidence>
<dbReference type="PRINTS" id="PR00783">
    <property type="entry name" value="MINTRINSICP"/>
</dbReference>
<feature type="transmembrane region" description="Helical" evidence="6">
    <location>
        <begin position="136"/>
        <end position="153"/>
    </location>
</feature>
<dbReference type="Pfam" id="PF00230">
    <property type="entry name" value="MIP"/>
    <property type="match status" value="1"/>
</dbReference>
<dbReference type="EMBL" id="KL198023">
    <property type="protein sequence ID" value="KDQ17815.1"/>
    <property type="molecule type" value="Genomic_DNA"/>
</dbReference>
<feature type="transmembrane region" description="Helical" evidence="6">
    <location>
        <begin position="6"/>
        <end position="30"/>
    </location>
</feature>
<evidence type="ECO:0000256" key="6">
    <source>
        <dbReference type="SAM" id="Phobius"/>
    </source>
</evidence>
<evidence type="ECO:0008006" key="9">
    <source>
        <dbReference type="Google" id="ProtNLM"/>
    </source>
</evidence>
<accession>A0A067MT14</accession>
<dbReference type="GO" id="GO:0015267">
    <property type="term" value="F:channel activity"/>
    <property type="evidence" value="ECO:0007669"/>
    <property type="project" value="InterPro"/>
</dbReference>
<keyword evidence="8" id="KW-1185">Reference proteome</keyword>
<dbReference type="AlphaFoldDB" id="A0A067MT14"/>
<sequence length="280" mass="31110">MAPSLGLVVVSEFLGTAMFLTLGFFFNYQLVLRCARVSLRPWNFVLLAEFCVRLLGGWMVAGAMGMWAAVPSGAHINPLVTALKAASGRTSEKRAPYYFLGQFLGVISGFVFIYYLFYHPAHALLRTPNETMHPTALPSFLTIIMFASHSFVFERPHPVRYAFQLLASTTILAAIFRLSYMAVWFPLIFMTLISAEQSDPGFKKIIKELERLSAEPTLASIPASTEPEACPHVPRDYSDLPVLKIRCALGAARQARIQRCARELSLEASSKHAADMGWVV</sequence>
<feature type="transmembrane region" description="Helical" evidence="6">
    <location>
        <begin position="165"/>
        <end position="189"/>
    </location>
</feature>
<keyword evidence="2 5" id="KW-0812">Transmembrane</keyword>
<protein>
    <recommendedName>
        <fullName evidence="9">Aquaporin</fullName>
    </recommendedName>
</protein>
<gene>
    <name evidence="7" type="ORF">BOTBODRAFT_185885</name>
</gene>
<dbReference type="InParanoid" id="A0A067MT14"/>
<dbReference type="InterPro" id="IPR000425">
    <property type="entry name" value="MIP"/>
</dbReference>
<dbReference type="Gene3D" id="1.20.1080.10">
    <property type="entry name" value="Glycerol uptake facilitator protein"/>
    <property type="match status" value="1"/>
</dbReference>
<evidence type="ECO:0000256" key="5">
    <source>
        <dbReference type="RuleBase" id="RU000477"/>
    </source>
</evidence>
<proteinExistence type="inferred from homology"/>
<keyword evidence="3 6" id="KW-1133">Transmembrane helix</keyword>
<reference evidence="8" key="1">
    <citation type="journal article" date="2014" name="Proc. Natl. Acad. Sci. U.S.A.">
        <title>Extensive sampling of basidiomycete genomes demonstrates inadequacy of the white-rot/brown-rot paradigm for wood decay fungi.</title>
        <authorList>
            <person name="Riley R."/>
            <person name="Salamov A.A."/>
            <person name="Brown D.W."/>
            <person name="Nagy L.G."/>
            <person name="Floudas D."/>
            <person name="Held B.W."/>
            <person name="Levasseur A."/>
            <person name="Lombard V."/>
            <person name="Morin E."/>
            <person name="Otillar R."/>
            <person name="Lindquist E.A."/>
            <person name="Sun H."/>
            <person name="LaButti K.M."/>
            <person name="Schmutz J."/>
            <person name="Jabbour D."/>
            <person name="Luo H."/>
            <person name="Baker S.E."/>
            <person name="Pisabarro A.G."/>
            <person name="Walton J.D."/>
            <person name="Blanchette R.A."/>
            <person name="Henrissat B."/>
            <person name="Martin F."/>
            <person name="Cullen D."/>
            <person name="Hibbett D.S."/>
            <person name="Grigoriev I.V."/>
        </authorList>
    </citation>
    <scope>NUCLEOTIDE SEQUENCE [LARGE SCALE GENOMIC DNA]</scope>
    <source>
        <strain evidence="8">FD-172 SS1</strain>
    </source>
</reference>
<keyword evidence="4 6" id="KW-0472">Membrane</keyword>